<name>A0ABW4RN25_9BACL</name>
<feature type="domain" description="SLH" evidence="4">
    <location>
        <begin position="1401"/>
        <end position="1464"/>
    </location>
</feature>
<proteinExistence type="predicted"/>
<protein>
    <submittedName>
        <fullName evidence="5">InlB B-repeat-containing protein</fullName>
    </submittedName>
</protein>
<dbReference type="SUPFAM" id="SSF88874">
    <property type="entry name" value="Receptor-binding domain of short tail fibre protein gp12"/>
    <property type="match status" value="3"/>
</dbReference>
<dbReference type="InterPro" id="IPR001119">
    <property type="entry name" value="SLH_dom"/>
</dbReference>
<reference evidence="6" key="1">
    <citation type="journal article" date="2019" name="Int. J. Syst. Evol. Microbiol.">
        <title>The Global Catalogue of Microorganisms (GCM) 10K type strain sequencing project: providing services to taxonomists for standard genome sequencing and annotation.</title>
        <authorList>
            <consortium name="The Broad Institute Genomics Platform"/>
            <consortium name="The Broad Institute Genome Sequencing Center for Infectious Disease"/>
            <person name="Wu L."/>
            <person name="Ma J."/>
        </authorList>
    </citation>
    <scope>NUCLEOTIDE SEQUENCE [LARGE SCALE GENOMIC DNA]</scope>
    <source>
        <strain evidence="6">CCUG 54950</strain>
    </source>
</reference>
<dbReference type="Pfam" id="PF09479">
    <property type="entry name" value="Flg_new"/>
    <property type="match status" value="9"/>
</dbReference>
<dbReference type="Gene3D" id="2.60.40.4270">
    <property type="entry name" value="Listeria-Bacteroides repeat domain"/>
    <property type="match status" value="9"/>
</dbReference>
<evidence type="ECO:0000256" key="2">
    <source>
        <dbReference type="SAM" id="SignalP"/>
    </source>
</evidence>
<keyword evidence="2" id="KW-0732">Signal</keyword>
<dbReference type="InterPro" id="IPR013378">
    <property type="entry name" value="InlB-like_B-rpt"/>
</dbReference>
<dbReference type="InterPro" id="IPR011083">
    <property type="entry name" value="Phage_tail_collar_dom"/>
</dbReference>
<evidence type="ECO:0000313" key="5">
    <source>
        <dbReference type="EMBL" id="MFD1887159.1"/>
    </source>
</evidence>
<feature type="signal peptide" evidence="2">
    <location>
        <begin position="1"/>
        <end position="26"/>
    </location>
</feature>
<dbReference type="InterPro" id="IPR037053">
    <property type="entry name" value="Phage_tail_collar_dom_sf"/>
</dbReference>
<comment type="subcellular location">
    <subcellularLocation>
        <location evidence="1">Cell envelope</location>
    </subcellularLocation>
</comment>
<gene>
    <name evidence="5" type="ORF">ACFSC9_16830</name>
</gene>
<dbReference type="InterPro" id="IPR042229">
    <property type="entry name" value="Listeria/Bacterioides_rpt_sf"/>
</dbReference>
<dbReference type="Proteomes" id="UP001597233">
    <property type="component" value="Unassembled WGS sequence"/>
</dbReference>
<dbReference type="Gene3D" id="3.90.1340.10">
    <property type="entry name" value="Phage tail collar domain"/>
    <property type="match status" value="2"/>
</dbReference>
<accession>A0ABW4RN25</accession>
<evidence type="ECO:0000259" key="3">
    <source>
        <dbReference type="PROSITE" id="PS51145"/>
    </source>
</evidence>
<dbReference type="PROSITE" id="PS51145">
    <property type="entry name" value="ZU5"/>
    <property type="match status" value="1"/>
</dbReference>
<dbReference type="PANTHER" id="PTHR43308:SF5">
    <property type="entry name" value="S-LAYER PROTEIN _ PEPTIDOGLYCAN ENDO-BETA-N-ACETYLGLUCOSAMINIDASE"/>
    <property type="match status" value="1"/>
</dbReference>
<evidence type="ECO:0000313" key="6">
    <source>
        <dbReference type="Proteomes" id="UP001597233"/>
    </source>
</evidence>
<dbReference type="Gene3D" id="2.60.220.30">
    <property type="match status" value="1"/>
</dbReference>
<dbReference type="RefSeq" id="WP_347327326.1">
    <property type="nucleotide sequence ID" value="NZ_JBCGUH010000025.1"/>
</dbReference>
<sequence length="1516" mass="161453">MLHYACRASWKIALAFVLVFATLSTGSNTMRSAHAAAAEPYIGEIQLFPYGFAPDGWMFAAGQILTIQSNTALYSTMGTSYGGDGRTNFAIPNLTGLPVPDGMAYYIATTGIFPPRDGAGSGTNSALLGEVHLFPYFYVPGDWLKLDGSVKNKADYPELSTLLNPSGNSTFTLPNISSPLPGQSLFYAIAAKTGANQVGKDLTQLTANDQSYLLTGEVLSFLTPMQTSFFPANGSQLNVMDQQALFSLLGTRFGGNGYSNFGLPNMSTNPYSFSMYIVPGDSSHSTIYPSRDSNAGPGPSDLAVTSTPYTVGSGTDALFNKTPMLSGGTGTGVSLRTLPQHGTVVDLGSSFNYKSDTNYTGSDSFTVRTYNTNGFANGYSTVNINVVSTSPPTIMGVSNNGMYNHAVTPIITNNGASVLNNQPYGSGTPVTGEGNYTLVATNSYGTTQIKFTIDLTPPTVSGVSNGGRYTVPPTTITLSDGTATLNGVAFASGTSITGEGNYTLVATDAANNSNTIAFSYYAPRQLTFDSAGGTSIATQNVYYGDHGVQPTAPTRTGYTFTGWYSDAARTQLFDFTNTAVVTSMQLYAGWSINQYTVSFNSSGGTAIADVPVNFGATVSKPTMPTRTGYTFTGWYTDAAHTRLFDFANTTVTANIPLYAGWSLNQYTVGFNSNGGTAVAAVPVNYGLTISAPAAPTRTGYTFTGWYTDAAHKQLFDFAHTVVTANTQLYAGWSINPYTISFDSSGGTPVADRQLNYGSLVSEPTAPIRTGYTFAGWYTDAVHTQRFDFSATTVAANLQLYAGWTLQSYAVTFDAYQGANVPTQTIPYGTLISRPIDPVQFGYTFTGWYADAAHTQPFDFQAIITTPVTVYAGWSVNQYTASFNSKGGTAVISQTLDYGSPLTEPQQPDRIGYTFKGWYSDAATGQRFDFTTATIRGDIQLYAGWERNQYTVGFDTYGGSVIRDVYIGYGDRLILPNAPTADDAGSVFAGWFADPQHNLPFDFSQPIISNVILYAKWAVRVQQITFDTDGGTAISAQTAAYGDRLSRPADPERPGYTFAGWYSDAAHSQSFDFAATTVTADMTLYAKWSIAMRTVKFNVNGGTVVVTQTVNHGDRLSRPNDPTREGFTFNGWYTDTARSQPVDFTAAVTADMTLYAGWTVVTPSDGRNKGGSAGNRRSDANTNLLNHTSNAESSVLIPAGQAGELRIGSGVSLQVPAGAADQPLEIQANLMTTPPTGLANNQRVVSPVYEFLKNMQGNFKIPVKLTLSFDPATLRSGEKLAVFYQTGANTPWTIVDNGSIDGNSISVNVNHFTRFTVMAVPQTTTPIPSPADGNTVPVVTTFSDTDSHWAAASIREAAALGIVKGYADGTFHPGASVTRAEFAAMLVRMLKPVEQTDTSSALPAFTDAAKIGAWAQSDIAQASALGWIKGNADGSFRPNVPITRAEMAVMVSRAMALTGATSVSFGDAATIPVWAKAAASQMQQSAWMNGRVNGHFDPSAVTTRAEAAQVLMRAHQQ</sequence>
<comment type="caution">
    <text evidence="5">The sequence shown here is derived from an EMBL/GenBank/DDBJ whole genome shotgun (WGS) entry which is preliminary data.</text>
</comment>
<feature type="domain" description="ZU5" evidence="3">
    <location>
        <begin position="1189"/>
        <end position="1320"/>
    </location>
</feature>
<feature type="domain" description="SLH" evidence="4">
    <location>
        <begin position="1336"/>
        <end position="1399"/>
    </location>
</feature>
<dbReference type="EMBL" id="JBHUEH010000023">
    <property type="protein sequence ID" value="MFD1887159.1"/>
    <property type="molecule type" value="Genomic_DNA"/>
</dbReference>
<dbReference type="NCBIfam" id="TIGR02543">
    <property type="entry name" value="List_Bact_rpt"/>
    <property type="match status" value="8"/>
</dbReference>
<feature type="domain" description="SLH" evidence="4">
    <location>
        <begin position="1465"/>
        <end position="1516"/>
    </location>
</feature>
<feature type="chain" id="PRO_5045811858" evidence="2">
    <location>
        <begin position="27"/>
        <end position="1516"/>
    </location>
</feature>
<dbReference type="InterPro" id="IPR051465">
    <property type="entry name" value="Cell_Envelope_Struct_Comp"/>
</dbReference>
<organism evidence="5 6">
    <name type="scientific">Paenibacillus wenxiniae</name>
    <dbReference type="NCBI Taxonomy" id="1636843"/>
    <lineage>
        <taxon>Bacteria</taxon>
        <taxon>Bacillati</taxon>
        <taxon>Bacillota</taxon>
        <taxon>Bacilli</taxon>
        <taxon>Bacillales</taxon>
        <taxon>Paenibacillaceae</taxon>
        <taxon>Paenibacillus</taxon>
    </lineage>
</organism>
<dbReference type="Pfam" id="PF00395">
    <property type="entry name" value="SLH"/>
    <property type="match status" value="3"/>
</dbReference>
<dbReference type="Pfam" id="PF07484">
    <property type="entry name" value="Collar"/>
    <property type="match status" value="3"/>
</dbReference>
<evidence type="ECO:0000259" key="4">
    <source>
        <dbReference type="PROSITE" id="PS51272"/>
    </source>
</evidence>
<dbReference type="InterPro" id="IPR000906">
    <property type="entry name" value="ZU5_dom"/>
</dbReference>
<dbReference type="PROSITE" id="PS51272">
    <property type="entry name" value="SLH"/>
    <property type="match status" value="3"/>
</dbReference>
<dbReference type="PANTHER" id="PTHR43308">
    <property type="entry name" value="OUTER MEMBRANE PROTEIN ALPHA-RELATED"/>
    <property type="match status" value="1"/>
</dbReference>
<evidence type="ECO:0000256" key="1">
    <source>
        <dbReference type="ARBA" id="ARBA00004196"/>
    </source>
</evidence>
<keyword evidence="6" id="KW-1185">Reference proteome</keyword>